<proteinExistence type="predicted"/>
<feature type="transmembrane region" description="Helical" evidence="1">
    <location>
        <begin position="167"/>
        <end position="184"/>
    </location>
</feature>
<name>A0ABQ3YRK4_9ACTN</name>
<dbReference type="Proteomes" id="UP000637628">
    <property type="component" value="Unassembled WGS sequence"/>
</dbReference>
<dbReference type="EMBL" id="BOML01000013">
    <property type="protein sequence ID" value="GIE00214.1"/>
    <property type="molecule type" value="Genomic_DNA"/>
</dbReference>
<keyword evidence="1" id="KW-1133">Transmembrane helix</keyword>
<feature type="transmembrane region" description="Helical" evidence="1">
    <location>
        <begin position="82"/>
        <end position="102"/>
    </location>
</feature>
<comment type="caution">
    <text evidence="2">The sequence shown here is derived from an EMBL/GenBank/DDBJ whole genome shotgun (WGS) entry which is preliminary data.</text>
</comment>
<feature type="transmembrane region" description="Helical" evidence="1">
    <location>
        <begin position="138"/>
        <end position="155"/>
    </location>
</feature>
<keyword evidence="1" id="KW-0472">Membrane</keyword>
<gene>
    <name evidence="2" type="ORF">Adu01nite_15640</name>
</gene>
<keyword evidence="1" id="KW-0812">Transmembrane</keyword>
<sequence>MGIGSAMATALAGLVAAIVSVTTPPRSGPFCTAGCVTYPYTDVVAFAPRDYWWLYPQSLFVLLGLALIVCVHTAAAPSVRTFSGIAVALAGVSATALLADYVTQLTVVLPSLHRGETAGLSLLSQYNPHGIFVGLENLGYLLLGLALLVVAAAFTAPNRLERGLRRVLLAGGTLTVVALPSLALRYGSDLEYRFEVAAITLTWITLIAAGVLLTRWFGSGTDK</sequence>
<evidence type="ECO:0008006" key="4">
    <source>
        <dbReference type="Google" id="ProtNLM"/>
    </source>
</evidence>
<protein>
    <recommendedName>
        <fullName evidence="4">DUF998 domain-containing protein</fullName>
    </recommendedName>
</protein>
<feature type="transmembrane region" description="Helical" evidence="1">
    <location>
        <begin position="51"/>
        <end position="75"/>
    </location>
</feature>
<reference evidence="2 3" key="1">
    <citation type="submission" date="2021-01" db="EMBL/GenBank/DDBJ databases">
        <title>Whole genome shotgun sequence of Actinoplanes durhamensis NBRC 14914.</title>
        <authorList>
            <person name="Komaki H."/>
            <person name="Tamura T."/>
        </authorList>
    </citation>
    <scope>NUCLEOTIDE SEQUENCE [LARGE SCALE GENOMIC DNA]</scope>
    <source>
        <strain evidence="2 3">NBRC 14914</strain>
    </source>
</reference>
<feature type="transmembrane region" description="Helical" evidence="1">
    <location>
        <begin position="196"/>
        <end position="217"/>
    </location>
</feature>
<keyword evidence="3" id="KW-1185">Reference proteome</keyword>
<evidence type="ECO:0000313" key="3">
    <source>
        <dbReference type="Proteomes" id="UP000637628"/>
    </source>
</evidence>
<evidence type="ECO:0000256" key="1">
    <source>
        <dbReference type="SAM" id="Phobius"/>
    </source>
</evidence>
<evidence type="ECO:0000313" key="2">
    <source>
        <dbReference type="EMBL" id="GIE00214.1"/>
    </source>
</evidence>
<organism evidence="2 3">
    <name type="scientific">Paractinoplanes durhamensis</name>
    <dbReference type="NCBI Taxonomy" id="113563"/>
    <lineage>
        <taxon>Bacteria</taxon>
        <taxon>Bacillati</taxon>
        <taxon>Actinomycetota</taxon>
        <taxon>Actinomycetes</taxon>
        <taxon>Micromonosporales</taxon>
        <taxon>Micromonosporaceae</taxon>
        <taxon>Paractinoplanes</taxon>
    </lineage>
</organism>
<accession>A0ABQ3YRK4</accession>